<keyword evidence="3" id="KW-1185">Reference proteome</keyword>
<dbReference type="Pfam" id="PF00041">
    <property type="entry name" value="fn3"/>
    <property type="match status" value="1"/>
</dbReference>
<dbReference type="Pfam" id="PF13583">
    <property type="entry name" value="Reprolysin_4"/>
    <property type="match status" value="1"/>
</dbReference>
<accession>A0ABS3QB69</accession>
<dbReference type="SUPFAM" id="SSF49265">
    <property type="entry name" value="Fibronectin type III"/>
    <property type="match status" value="2"/>
</dbReference>
<evidence type="ECO:0000313" key="2">
    <source>
        <dbReference type="EMBL" id="MBO2008510.1"/>
    </source>
</evidence>
<organism evidence="2 3">
    <name type="scientific">Hymenobacter negativus</name>
    <dbReference type="NCBI Taxonomy" id="2795026"/>
    <lineage>
        <taxon>Bacteria</taxon>
        <taxon>Pseudomonadati</taxon>
        <taxon>Bacteroidota</taxon>
        <taxon>Cytophagia</taxon>
        <taxon>Cytophagales</taxon>
        <taxon>Hymenobacteraceae</taxon>
        <taxon>Hymenobacter</taxon>
    </lineage>
</organism>
<feature type="domain" description="Fibronectin type-III" evidence="1">
    <location>
        <begin position="631"/>
        <end position="714"/>
    </location>
</feature>
<dbReference type="SUPFAM" id="SSF55486">
    <property type="entry name" value="Metalloproteases ('zincins'), catalytic domain"/>
    <property type="match status" value="1"/>
</dbReference>
<dbReference type="Gene3D" id="2.60.40.10">
    <property type="entry name" value="Immunoglobulins"/>
    <property type="match status" value="2"/>
</dbReference>
<dbReference type="InterPro" id="IPR026444">
    <property type="entry name" value="Secre_tail"/>
</dbReference>
<sequence>MLSALERARPLALDVAAARLALAAAPPEGRATAAPLVLALPLPNGGTGRFAVWQTAVMAPALATRYPEIQTYAGRGLDDATATVRLDITPAGFHAQVLSAAVGTVYIEPGQRGDARHYLSFFSRDARPEARPGMVCQQPPVKAKELATGAARVVQPGGGGPAAIGSGGLLRTYRLAVAATGEYTQFHGGTVPQAMAAIVTSVNRINGLFETEVAVRFVLIANNSALIYTDPTTDPYTDGDSMAMLPENQATIDNVIGTANYDMGHVFGGQNAGGRGAYTSVCQPATKAQGATALLNPVGDFFNVKYVCHEFGHQFGAHHIFNSDAVTNCGPNRTAGTAWEPGSGSTIMSYSGLCPGQDIQNYSDPYYNIGSYEEMRAFIVTTTCAVVAGTGNTPPQVSVPQGGLTLPIGTPFVLTASGADAEGDALVYSWQELDLGSPGGPTVPQAANDNIPLFRALPPTTVPTRYFPQLNDVVNNVATIGERLPTVTRRLTFKCVAKDLHQSALGVIGGVTTSDSVKLRVTSAAGPFVVTSPNTALSWVGGSTYNVTWSVAGTTANGVNCALVNVRLSTDGGYTYPTALALNVPNNGTTAITLPSVTTTQARIMVAAADNYFFDISNANFTISSPSVCPPPTALVVSNITNTGARVAFNPGSAAQQYVVTTVPATTAQTVTTSPITLTSLLPGTAYTVYVASTCSGGSTSVAGSASFTTMAPPLCGAPSDLAVTSRTMTGGTFNFVGSSTATSYTITTIPATTSQTVAAGPVTLTGMTAGTTYTVQVVSNCANGATSAAASLRFRTVPLVPTNDLCSNALPLACGQRVTGSTESATATGDPTTFCGESVDGGGVFYTIAGTGGSITLTNCDLATDYDTKLFVYQGACGGPYTCIAGNDDTNAAGCAQPSTVTFNSVQGVSYLVFVSGYGGDKGNYALLASCATVSATASAAAATFEVWPNPAGTRGAFRITLATPTTAATATLCNVLGQRVAQRAFVGSATELSTVGLAAGTYLLAVQVVGQAPAVRRVVVE</sequence>
<proteinExistence type="predicted"/>
<gene>
    <name evidence="2" type="ORF">J4E00_05550</name>
</gene>
<dbReference type="Gene3D" id="3.40.390.10">
    <property type="entry name" value="Collagenase (Catalytic Domain)"/>
    <property type="match status" value="1"/>
</dbReference>
<protein>
    <submittedName>
        <fullName evidence="2">T9SS type A sorting domain-containing protein</fullName>
    </submittedName>
</protein>
<comment type="caution">
    <text evidence="2">The sequence shown here is derived from an EMBL/GenBank/DDBJ whole genome shotgun (WGS) entry which is preliminary data.</text>
</comment>
<evidence type="ECO:0000313" key="3">
    <source>
        <dbReference type="Proteomes" id="UP000664369"/>
    </source>
</evidence>
<dbReference type="InterPro" id="IPR003961">
    <property type="entry name" value="FN3_dom"/>
</dbReference>
<dbReference type="InterPro" id="IPR036116">
    <property type="entry name" value="FN3_sf"/>
</dbReference>
<evidence type="ECO:0000259" key="1">
    <source>
        <dbReference type="PROSITE" id="PS50853"/>
    </source>
</evidence>
<name>A0ABS3QB69_9BACT</name>
<dbReference type="RefSeq" id="WP_208174088.1">
    <property type="nucleotide sequence ID" value="NZ_JAGETZ010000002.1"/>
</dbReference>
<dbReference type="SMART" id="SM00060">
    <property type="entry name" value="FN3"/>
    <property type="match status" value="2"/>
</dbReference>
<dbReference type="PROSITE" id="PS50853">
    <property type="entry name" value="FN3"/>
    <property type="match status" value="1"/>
</dbReference>
<dbReference type="Proteomes" id="UP000664369">
    <property type="component" value="Unassembled WGS sequence"/>
</dbReference>
<dbReference type="InterPro" id="IPR013783">
    <property type="entry name" value="Ig-like_fold"/>
</dbReference>
<reference evidence="2 3" key="1">
    <citation type="submission" date="2021-03" db="EMBL/GenBank/DDBJ databases">
        <authorList>
            <person name="Kim M.K."/>
        </authorList>
    </citation>
    <scope>NUCLEOTIDE SEQUENCE [LARGE SCALE GENOMIC DNA]</scope>
    <source>
        <strain evidence="2 3">BT442</strain>
    </source>
</reference>
<dbReference type="NCBIfam" id="TIGR04183">
    <property type="entry name" value="Por_Secre_tail"/>
    <property type="match status" value="1"/>
</dbReference>
<dbReference type="CDD" id="cd00063">
    <property type="entry name" value="FN3"/>
    <property type="match status" value="1"/>
</dbReference>
<dbReference type="InterPro" id="IPR024079">
    <property type="entry name" value="MetalloPept_cat_dom_sf"/>
</dbReference>
<dbReference type="EMBL" id="JAGETZ010000002">
    <property type="protein sequence ID" value="MBO2008510.1"/>
    <property type="molecule type" value="Genomic_DNA"/>
</dbReference>